<evidence type="ECO:0000313" key="2">
    <source>
        <dbReference type="Proteomes" id="UP000017559"/>
    </source>
</evidence>
<proteinExistence type="predicted"/>
<organism evidence="1 2">
    <name type="scientific">Moniliophthora roreri (strain MCA 2997)</name>
    <name type="common">Cocoa frosty pod rot fungus</name>
    <name type="synonym">Crinipellis roreri</name>
    <dbReference type="NCBI Taxonomy" id="1381753"/>
    <lineage>
        <taxon>Eukaryota</taxon>
        <taxon>Fungi</taxon>
        <taxon>Dikarya</taxon>
        <taxon>Basidiomycota</taxon>
        <taxon>Agaricomycotina</taxon>
        <taxon>Agaricomycetes</taxon>
        <taxon>Agaricomycetidae</taxon>
        <taxon>Agaricales</taxon>
        <taxon>Marasmiineae</taxon>
        <taxon>Marasmiaceae</taxon>
        <taxon>Moniliophthora</taxon>
    </lineage>
</organism>
<keyword evidence="2" id="KW-1185">Reference proteome</keyword>
<dbReference type="InterPro" id="IPR032675">
    <property type="entry name" value="LRR_dom_sf"/>
</dbReference>
<accession>V2WUY6</accession>
<evidence type="ECO:0000313" key="1">
    <source>
        <dbReference type="EMBL" id="ESK90643.1"/>
    </source>
</evidence>
<dbReference type="Proteomes" id="UP000017559">
    <property type="component" value="Unassembled WGS sequence"/>
</dbReference>
<comment type="caution">
    <text evidence="1">The sequence shown here is derived from an EMBL/GenBank/DDBJ whole genome shotgun (WGS) entry which is preliminary data.</text>
</comment>
<reference evidence="1 2" key="1">
    <citation type="journal article" date="2014" name="BMC Genomics">
        <title>Genome and secretome analysis of the hemibiotrophic fungal pathogen, Moniliophthora roreri, which causes frosty pod rot disease of cacao: mechanisms of the biotrophic and necrotrophic phases.</title>
        <authorList>
            <person name="Meinhardt L.W."/>
            <person name="Costa G.G.L."/>
            <person name="Thomazella D.P.T."/>
            <person name="Teixeira P.J.P.L."/>
            <person name="Carazzolle M.F."/>
            <person name="Schuster S.C."/>
            <person name="Carlson J.E."/>
            <person name="Guiltinan M.J."/>
            <person name="Mieczkowski P."/>
            <person name="Farmer A."/>
            <person name="Ramaraj T."/>
            <person name="Crozier J."/>
            <person name="Davis R.E."/>
            <person name="Shao J."/>
            <person name="Melnick R.L."/>
            <person name="Pereira G.A.G."/>
            <person name="Bailey B.A."/>
        </authorList>
    </citation>
    <scope>NUCLEOTIDE SEQUENCE [LARGE SCALE GENOMIC DNA]</scope>
    <source>
        <strain evidence="1 2">MCA 2997</strain>
    </source>
</reference>
<dbReference type="OrthoDB" id="3190489at2759"/>
<evidence type="ECO:0008006" key="3">
    <source>
        <dbReference type="Google" id="ProtNLM"/>
    </source>
</evidence>
<dbReference type="SUPFAM" id="SSF52047">
    <property type="entry name" value="RNI-like"/>
    <property type="match status" value="1"/>
</dbReference>
<dbReference type="EMBL" id="AWSO01000425">
    <property type="protein sequence ID" value="ESK90643.1"/>
    <property type="molecule type" value="Genomic_DNA"/>
</dbReference>
<name>V2WUY6_MONRO</name>
<protein>
    <recommendedName>
        <fullName evidence="3">F-box domain-containing protein</fullName>
    </recommendedName>
</protein>
<dbReference type="HOGENOM" id="CLU_607039_0_0_1"/>
<gene>
    <name evidence="1" type="ORF">Moror_4212</name>
</gene>
<dbReference type="KEGG" id="mrr:Moror_4212"/>
<sequence length="458" mass="52952">MIPFDVWENIIQVCDRPTQGLVCGVCKLFRDISTPLLYRILELRSPKQIIQCLLALTVNTLAAESVQVLEVTPLADEYMLQSVMLLHVFIPLQSKAFQRLTNLKRLLYTRHPSHWPWAAFEDIFKRCTFPQLDGLTLVEVPITESIVRFIQRHDKLQILSWYTPVNRELETNMHLLLAEKFTFTRLKVLGGPDEVLGHLISNCPVLEIVFVISITDIPSRSFLRAMGENKRIEEFWFNGGSHTPGLDIIKALSLAAPHLQVVHLKFAVADGINQLDDATMSELEGCLARFPVLRQLRWSAMNEWTTDLPLRNFQLDQGYSTVSCCGDICPTLTVCQLPYGALWVRISGRVWRPVPCEDYEPEDRYFEWFFTQLNSGTYPALTELLEYLEQSFSTRYPPVVEYVQQFQAAQQDMEGDPDIRRDLTMDLLAVMLHLELLYYKAVQDSPNYVMVRRKKRFK</sequence>
<dbReference type="AlphaFoldDB" id="V2WUY6"/>
<dbReference type="Gene3D" id="3.80.10.10">
    <property type="entry name" value="Ribonuclease Inhibitor"/>
    <property type="match status" value="1"/>
</dbReference>